<keyword evidence="11" id="KW-1185">Reference proteome</keyword>
<feature type="compositionally biased region" description="Polar residues" evidence="8">
    <location>
        <begin position="1078"/>
        <end position="1089"/>
    </location>
</feature>
<dbReference type="OMA" id="ERMDQAG"/>
<feature type="region of interest" description="Disordered" evidence="8">
    <location>
        <begin position="968"/>
        <end position="987"/>
    </location>
</feature>
<dbReference type="SUPFAM" id="SSF52540">
    <property type="entry name" value="P-loop containing nucleoside triphosphate hydrolases"/>
    <property type="match status" value="1"/>
</dbReference>
<evidence type="ECO:0000256" key="1">
    <source>
        <dbReference type="ARBA" id="ARBA00004496"/>
    </source>
</evidence>
<dbReference type="InterPro" id="IPR001752">
    <property type="entry name" value="Kinesin_motor_dom"/>
</dbReference>
<feature type="coiled-coil region" evidence="7">
    <location>
        <begin position="991"/>
        <end position="1018"/>
    </location>
</feature>
<feature type="coiled-coil region" evidence="7">
    <location>
        <begin position="2657"/>
        <end position="2702"/>
    </location>
</feature>
<keyword evidence="5 7" id="KW-0175">Coiled coil</keyword>
<gene>
    <name evidence="10" type="ORF">BSAL_19990</name>
</gene>
<proteinExistence type="inferred from homology"/>
<feature type="coiled-coil region" evidence="7">
    <location>
        <begin position="1431"/>
        <end position="1458"/>
    </location>
</feature>
<evidence type="ECO:0000313" key="10">
    <source>
        <dbReference type="EMBL" id="CUG89230.1"/>
    </source>
</evidence>
<dbReference type="InterPro" id="IPR027417">
    <property type="entry name" value="P-loop_NTPase"/>
</dbReference>
<keyword evidence="2" id="KW-0963">Cytoplasm</keyword>
<feature type="compositionally biased region" description="Polar residues" evidence="8">
    <location>
        <begin position="973"/>
        <end position="984"/>
    </location>
</feature>
<evidence type="ECO:0000256" key="4">
    <source>
        <dbReference type="ARBA" id="ARBA00022840"/>
    </source>
</evidence>
<organism evidence="10 11">
    <name type="scientific">Bodo saltans</name>
    <name type="common">Flagellated protozoan</name>
    <dbReference type="NCBI Taxonomy" id="75058"/>
    <lineage>
        <taxon>Eukaryota</taxon>
        <taxon>Discoba</taxon>
        <taxon>Euglenozoa</taxon>
        <taxon>Kinetoplastea</taxon>
        <taxon>Metakinetoplastina</taxon>
        <taxon>Eubodonida</taxon>
        <taxon>Bodonidae</taxon>
        <taxon>Bodo</taxon>
    </lineage>
</organism>
<accession>A0A0S4JGC8</accession>
<feature type="coiled-coil region" evidence="7">
    <location>
        <begin position="1915"/>
        <end position="1978"/>
    </location>
</feature>
<comment type="subcellular location">
    <subcellularLocation>
        <location evidence="1">Cytoplasm</location>
    </subcellularLocation>
</comment>
<dbReference type="GO" id="GO:0003777">
    <property type="term" value="F:microtubule motor activity"/>
    <property type="evidence" value="ECO:0007669"/>
    <property type="project" value="InterPro"/>
</dbReference>
<feature type="coiled-coil region" evidence="7">
    <location>
        <begin position="2216"/>
        <end position="2261"/>
    </location>
</feature>
<evidence type="ECO:0000256" key="7">
    <source>
        <dbReference type="SAM" id="Coils"/>
    </source>
</evidence>
<dbReference type="PRINTS" id="PR00380">
    <property type="entry name" value="KINESINHEAVY"/>
</dbReference>
<feature type="region of interest" description="Disordered" evidence="8">
    <location>
        <begin position="1637"/>
        <end position="1661"/>
    </location>
</feature>
<feature type="coiled-coil region" evidence="7">
    <location>
        <begin position="2351"/>
        <end position="2441"/>
    </location>
</feature>
<dbReference type="GO" id="GO:0005524">
    <property type="term" value="F:ATP binding"/>
    <property type="evidence" value="ECO:0007669"/>
    <property type="project" value="UniProtKB-UniRule"/>
</dbReference>
<feature type="domain" description="Kinesin motor" evidence="9">
    <location>
        <begin position="4"/>
        <end position="314"/>
    </location>
</feature>
<dbReference type="Proteomes" id="UP000051952">
    <property type="component" value="Unassembled WGS sequence"/>
</dbReference>
<sequence>MDSQVKVLVRFRPVIEGETPSNVQYQVDDARMRLRVNRVTEKLSMKGQLSDSQEYNFHRILMSTDESDEVYMSVRDHLLEGFVKLGVASLVMYGQTGSGKTYTMTSISQKAIRDVFRVVDQHFVNASVEVGVAQVYIDVAYDLLTATSRNPRGLPLDKALRTIPTLKVDSPDEAIAMMIHAESHRAKASHSLNKFSSRSHSISLLRVKHLRGEAKVFLVDLAGSERVEKTKATGETFREGNAVNQSLLALSRCVQAMSTSSDYVPVRESTLTLFLGECFTAGSALSLMCTLSPSLISENETRNTLNFADVAKKVRLLRQNVKPQADSRPGIAALEESLRLMENRHNEVLNDLSVEKNALSREVRHLRDQLEALRRKHNEREDLWREDVRFLEEQVSVSNTLEDEYKRKGEELARDLVAKTSSNGETKETIERLVMENVELRQSLDCARDEITSLLMERQMHLSRIEHMWNEIVVLSSAAPSFPEGIASAPRQSEVLPVHGPTASASTSNEPTTSDTRSNKLLQLITERAENDKAELRGTITKLEEQVSQFLGLGATPRFDRPSARRVAKSNSISQTIVSINDLDDLQVRHDELRAQVLKLELSLAAQPSADTIEFDAYMGMFQTVAQLRLENEELRQSLSYAVRETDLALARHQQLLGAIRSRKQSENKKYEEHNSKGDEQSFEIVSSLRELRDQLSARRNPIYSDLERLHDSMRSQLVNEEALSRASSKASFYSQQLVLQNRCFRQQLAEYEGVDRAHTYRASRLQYTIDSLLGADVAERLLHIQETQGVDDPVNYLLEANDKLEDELCAKGVCNDALVQSSLELLESLEATRRQIVEFEHVTSIKLLPNPTLELNQEFPWNSTINTPAQLSARELYVNERLSASPSVQSLDHEQSQPSGKKPFTLLLRQLEVTRAENAQLQRENSRIIAQNEELKSSQSTERAAVRPALPSDQDRVIEMLRDRIEAMSTDAPPQSSARSSDPTTDREAFTMLLRQLESTRAENIALENEVAGMTSKHAEQQSVIEKLRNRLEAKPSRVAVATVNSRERSSGAAPTDDRDRVIEMLRDRVEAMSTDAPPQSSARSSDPTTDREAFTMLLRQLESTRAENIALAQENGRLAKSVPQKDLYSSHRLESESRLSPVYLQPDFDQRPLSGRIMFCRERNDFVPHRLDCSSAIQFYEDGELDNQTEGIIINEENLLRCQIEVEYQAWLWSWHREFFNELYNHKLDELRLREQKLARKEVAFSYRLERLGADQIALSRPTRQQTHREPSLTIIQEELVNRELLIFNQSETLSSDIVLPFFARLTRLLAQKVRNLDQKEQVANYHIDRLCGHTHVASWEQLQAKANEVQNLNYFIKSATDSVDQIQDKLNKTETAMATLIASLQALLPPNHELQSPEQIVSALSQYVDHSKSGNSETAAGTDSNAMFQRILQQLEATRAENFELQREVEDLRSRAPVMVAVGGRERMDQAGAPEEQERDALPVADAINEQPAEAGSMAGAPFDADRAEAVLRQNAVLQRDLELAHSRLVSLEGVQAVNADLRAKLEGHGDSTKENALRELNNRLLADIKRLKGHGSTAAYDDSEGPTTADLLFRQLEAERTESIALQSELAREQDDTRELRAVNEQLRRKLEQGASELRSHDEGPSIPTESGEAAAGTDSNAMFQRILQQLEATRAENFELQREVEDLRSRAPVMVAVGGRERMDQAGAPEEQERDALPVADAINEQPAEAGSMAGAPFDADRAEAVLRQNAVLQRDLDVAYESLKDYSALIEVNEQLRRHVTLLTTQVTESAASAKAAEASAGQHRGRVAVLDERLTVSESRVKVLEDALIAAETERLELRRADHDKLLNETISRVDGLSRENAELMVVIERNQATNLQVTERLHRAEAALVAQEGMYLELLASSSPEVVERLNSTNDQLQIRCHKAEAECKSLAMALSERDNIVHGNGARTVQSLQELVRRLQDELIQAREEQLYAARPKLPSAVDVTSNDHAGLMETQLELQDNIETLKLQNYEILQELNDPSIKYDLHRALDQTRRINMRLIRKIKKLDPSFTTTDEITSADAATTTDISVSKLEATIVDLEANIKIMRERDESLMNNVRALETENRNLQAELAERDSRLQGASAATQQVRSDMRSEMLGEDIKKLKVFRNQISELETLRHELDEARQQNQKYADVEASLLEREQRVREISATNELLKVRCIALEGSVAAATNKSQVMEDQRMQEQRESANRIAELEQEVSTWKREHNVSVERASTMTKRLDALTSVEAHSLQLEAALGEANNIISELSLARDQQSHRSQSSARAPSEIFSETVLDSNAARVAKMELDVSHLTRENSNLSESLRKSNADASELAHQLSTLRQQLRVLNENGSASSETSAIQTSELNNLRERERELRQALIDAQADTRRAAHDCNSLRNELADARVFRDELQHQLDLHNQRPLQTQNTSIAEVSDVAVSWMSSLLADTFELREELLQITKNLHATSARQSSEALQSSRRTTSDANREKLKAAADLFNSQMECNKLKSQNAELLAQLNEVSKASHDTIAQNDTREHEIAALQATVSARSSEVAHAREALSTIEDERRSLRGSLALKAQEISALTAKIQQSETNARALEEALSIKSAEVLALQAKIDVEPDVYPDAEKSGEVARLTRRIEEHESTRRSLELALSEGSESANQKIEILRKDLDTATKKNKALGVALKNEKGRIEASQFQLEKMTKLYFENRKQVHDQAIILQRNQQKMAQMQLMLHSAGAGDVSNDAT</sequence>
<feature type="coiled-coil region" evidence="7">
    <location>
        <begin position="2154"/>
        <end position="2191"/>
    </location>
</feature>
<keyword evidence="4 6" id="KW-0067">ATP-binding</keyword>
<feature type="coiled-coil region" evidence="7">
    <location>
        <begin position="1668"/>
        <end position="1695"/>
    </location>
</feature>
<dbReference type="InterPro" id="IPR019821">
    <property type="entry name" value="Kinesin_motor_CS"/>
</dbReference>
<feature type="compositionally biased region" description="Polar residues" evidence="8">
    <location>
        <begin position="503"/>
        <end position="517"/>
    </location>
</feature>
<dbReference type="PANTHER" id="PTHR47969:SF15">
    <property type="entry name" value="CHROMOSOME-ASSOCIATED KINESIN KIF4A-RELATED"/>
    <property type="match status" value="1"/>
</dbReference>
<feature type="coiled-coil region" evidence="7">
    <location>
        <begin position="1600"/>
        <end position="1634"/>
    </location>
</feature>
<evidence type="ECO:0000256" key="5">
    <source>
        <dbReference type="ARBA" id="ARBA00023054"/>
    </source>
</evidence>
<feature type="compositionally biased region" description="Polar residues" evidence="8">
    <location>
        <begin position="2493"/>
        <end position="2506"/>
    </location>
</feature>
<dbReference type="PANTHER" id="PTHR47969">
    <property type="entry name" value="CHROMOSOME-ASSOCIATED KINESIN KIF4A-RELATED"/>
    <property type="match status" value="1"/>
</dbReference>
<dbReference type="OrthoDB" id="10673370at2759"/>
<protein>
    <submittedName>
        <fullName evidence="10">Kinesin, putative</fullName>
    </submittedName>
</protein>
<feature type="region of interest" description="Disordered" evidence="8">
    <location>
        <begin position="498"/>
        <end position="517"/>
    </location>
</feature>
<dbReference type="InterPro" id="IPR036961">
    <property type="entry name" value="Kinesin_motor_dom_sf"/>
</dbReference>
<feature type="region of interest" description="Disordered" evidence="8">
    <location>
        <begin position="2493"/>
        <end position="2513"/>
    </location>
</feature>
<dbReference type="PROSITE" id="PS50067">
    <property type="entry name" value="KINESIN_MOTOR_2"/>
    <property type="match status" value="1"/>
</dbReference>
<feature type="coiled-coil region" evidence="7">
    <location>
        <begin position="2079"/>
        <end position="2127"/>
    </location>
</feature>
<dbReference type="GO" id="GO:0005737">
    <property type="term" value="C:cytoplasm"/>
    <property type="evidence" value="ECO:0007669"/>
    <property type="project" value="UniProtKB-SubCell"/>
</dbReference>
<dbReference type="GO" id="GO:0007018">
    <property type="term" value="P:microtubule-based movement"/>
    <property type="evidence" value="ECO:0007669"/>
    <property type="project" value="InterPro"/>
</dbReference>
<dbReference type="GO" id="GO:0007052">
    <property type="term" value="P:mitotic spindle organization"/>
    <property type="evidence" value="ECO:0007669"/>
    <property type="project" value="TreeGrafter"/>
</dbReference>
<feature type="binding site" evidence="6">
    <location>
        <begin position="94"/>
        <end position="101"/>
    </location>
    <ligand>
        <name>ATP</name>
        <dbReference type="ChEBI" id="CHEBI:30616"/>
    </ligand>
</feature>
<evidence type="ECO:0000256" key="3">
    <source>
        <dbReference type="ARBA" id="ARBA00022741"/>
    </source>
</evidence>
<feature type="coiled-coil region" evidence="7">
    <location>
        <begin position="331"/>
        <end position="383"/>
    </location>
</feature>
<dbReference type="Gene3D" id="3.40.850.10">
    <property type="entry name" value="Kinesin motor domain"/>
    <property type="match status" value="1"/>
</dbReference>
<dbReference type="SMART" id="SM00129">
    <property type="entry name" value="KISc"/>
    <property type="match status" value="1"/>
</dbReference>
<keyword evidence="6" id="KW-0505">Motor protein</keyword>
<dbReference type="VEuPathDB" id="TriTrypDB:BSAL_19990"/>
<dbReference type="Pfam" id="PF00225">
    <property type="entry name" value="Kinesin"/>
    <property type="match status" value="1"/>
</dbReference>
<comment type="similarity">
    <text evidence="6">Belongs to the TRAFAC class myosin-kinesin ATPase superfamily. Kinesin family.</text>
</comment>
<feature type="region of interest" description="Disordered" evidence="8">
    <location>
        <begin position="933"/>
        <end position="952"/>
    </location>
</feature>
<dbReference type="PROSITE" id="PS00411">
    <property type="entry name" value="KINESIN_MOTOR_1"/>
    <property type="match status" value="1"/>
</dbReference>
<evidence type="ECO:0000313" key="11">
    <source>
        <dbReference type="Proteomes" id="UP000051952"/>
    </source>
</evidence>
<dbReference type="EMBL" id="CYKH01001716">
    <property type="protein sequence ID" value="CUG89230.1"/>
    <property type="molecule type" value="Genomic_DNA"/>
</dbReference>
<dbReference type="InterPro" id="IPR027640">
    <property type="entry name" value="Kinesin-like_fam"/>
</dbReference>
<evidence type="ECO:0000256" key="8">
    <source>
        <dbReference type="SAM" id="MobiDB-lite"/>
    </source>
</evidence>
<feature type="coiled-coil region" evidence="7">
    <location>
        <begin position="2606"/>
        <end position="2633"/>
    </location>
</feature>
<reference evidence="11" key="1">
    <citation type="submission" date="2015-09" db="EMBL/GenBank/DDBJ databases">
        <authorList>
            <consortium name="Pathogen Informatics"/>
        </authorList>
    </citation>
    <scope>NUCLEOTIDE SEQUENCE [LARGE SCALE GENOMIC DNA]</scope>
    <source>
        <strain evidence="11">Lake Konstanz</strain>
    </source>
</reference>
<feature type="coiled-coil region" evidence="7">
    <location>
        <begin position="430"/>
        <end position="457"/>
    </location>
</feature>
<feature type="region of interest" description="Disordered" evidence="8">
    <location>
        <begin position="1072"/>
        <end position="1092"/>
    </location>
</feature>
<evidence type="ECO:0000256" key="6">
    <source>
        <dbReference type="PROSITE-ProRule" id="PRU00283"/>
    </source>
</evidence>
<evidence type="ECO:0000256" key="2">
    <source>
        <dbReference type="ARBA" id="ARBA00022490"/>
    </source>
</evidence>
<keyword evidence="3 6" id="KW-0547">Nucleotide-binding</keyword>
<feature type="compositionally biased region" description="Basic and acidic residues" evidence="8">
    <location>
        <begin position="1637"/>
        <end position="1648"/>
    </location>
</feature>
<dbReference type="GO" id="GO:0051231">
    <property type="term" value="P:spindle elongation"/>
    <property type="evidence" value="ECO:0007669"/>
    <property type="project" value="TreeGrafter"/>
</dbReference>
<feature type="coiled-coil region" evidence="7">
    <location>
        <begin position="583"/>
        <end position="645"/>
    </location>
</feature>
<dbReference type="GO" id="GO:0005875">
    <property type="term" value="C:microtubule associated complex"/>
    <property type="evidence" value="ECO:0007669"/>
    <property type="project" value="TreeGrafter"/>
</dbReference>
<evidence type="ECO:0000259" key="9">
    <source>
        <dbReference type="PROSITE" id="PS50067"/>
    </source>
</evidence>
<dbReference type="GO" id="GO:0008017">
    <property type="term" value="F:microtubule binding"/>
    <property type="evidence" value="ECO:0007669"/>
    <property type="project" value="InterPro"/>
</dbReference>
<name>A0A0S4JGC8_BODSA</name>